<dbReference type="AlphaFoldDB" id="A0A9X4REI2"/>
<evidence type="ECO:0000259" key="8">
    <source>
        <dbReference type="PROSITE" id="PS51935"/>
    </source>
</evidence>
<keyword evidence="5" id="KW-0175">Coiled coil</keyword>
<evidence type="ECO:0000256" key="2">
    <source>
        <dbReference type="ARBA" id="ARBA00022670"/>
    </source>
</evidence>
<protein>
    <submittedName>
        <fullName evidence="9">NlpC/P60 family protein</fullName>
    </submittedName>
</protein>
<gene>
    <name evidence="9" type="ORF">NVS88_15420</name>
</gene>
<keyword evidence="2" id="KW-0645">Protease</keyword>
<dbReference type="GO" id="GO:0006508">
    <property type="term" value="P:proteolysis"/>
    <property type="evidence" value="ECO:0007669"/>
    <property type="project" value="UniProtKB-KW"/>
</dbReference>
<keyword evidence="10" id="KW-1185">Reference proteome</keyword>
<dbReference type="SUPFAM" id="SSF54001">
    <property type="entry name" value="Cysteine proteinases"/>
    <property type="match status" value="1"/>
</dbReference>
<keyword evidence="3" id="KW-0378">Hydrolase</keyword>
<feature type="coiled-coil region" evidence="5">
    <location>
        <begin position="221"/>
        <end position="265"/>
    </location>
</feature>
<comment type="caution">
    <text evidence="9">The sequence shown here is derived from an EMBL/GenBank/DDBJ whole genome shotgun (WGS) entry which is preliminary data.</text>
</comment>
<dbReference type="EMBL" id="JANRHA010000010">
    <property type="protein sequence ID" value="MDG3015950.1"/>
    <property type="molecule type" value="Genomic_DNA"/>
</dbReference>
<feature type="compositionally biased region" description="Low complexity" evidence="6">
    <location>
        <begin position="308"/>
        <end position="319"/>
    </location>
</feature>
<feature type="domain" description="NlpC/P60" evidence="8">
    <location>
        <begin position="351"/>
        <end position="490"/>
    </location>
</feature>
<sequence>MLLGAVIAGLLIVALPGNALAVPPPPPNPSDAQLQQANDQVNQRVGQVGTLINEVASANQELQNLIGQVQLKREAANKALVDLQNARSFADRAADAVLSARQRVADATAAIAQAQKQFDEFASAGYQQGSTVGSLTAFLGADGPDEILSRAQFLQVITKAHEAAMEGLERAQIEEANKESASRAAKIAAETAAQTAQQKESAAQGAISTAVGAQQAQAAQKAQIETQRNDAQQALDTARQNVTGLQDQRQVYEQWDQQRQAEEAAAAAAAAAAKQAAIAAAARAAADSAAAARAAQIAKDQGSHTDLDGTSTDTSGTDDNSGEKSSGDDGSGDTSDDGSGDASATSNLTSAQAIEIVIDRGLSQLGVRYSWGGGNAKGPTLGIRDGGVADSYGDYKNIGFDCSGLMVYAFAGAGVSLPHYSGYQYTAGKQVPVKQMKRGDMLFWGTNGSEHVTLYLGDGQMLEAPESGEVVKVSPVRWSGIDPYAVRMFP</sequence>
<dbReference type="GO" id="GO:0008234">
    <property type="term" value="F:cysteine-type peptidase activity"/>
    <property type="evidence" value="ECO:0007669"/>
    <property type="project" value="UniProtKB-KW"/>
</dbReference>
<dbReference type="InterPro" id="IPR038765">
    <property type="entry name" value="Papain-like_cys_pep_sf"/>
</dbReference>
<organism evidence="9 10">
    <name type="scientific">Speluncibacter jeojiensis</name>
    <dbReference type="NCBI Taxonomy" id="2710754"/>
    <lineage>
        <taxon>Bacteria</taxon>
        <taxon>Bacillati</taxon>
        <taxon>Actinomycetota</taxon>
        <taxon>Actinomycetes</taxon>
        <taxon>Mycobacteriales</taxon>
        <taxon>Speluncibacteraceae</taxon>
        <taxon>Speluncibacter</taxon>
    </lineage>
</organism>
<dbReference type="PANTHER" id="PTHR47359:SF3">
    <property type="entry name" value="NLP_P60 DOMAIN-CONTAINING PROTEIN-RELATED"/>
    <property type="match status" value="1"/>
</dbReference>
<evidence type="ECO:0000256" key="3">
    <source>
        <dbReference type="ARBA" id="ARBA00022801"/>
    </source>
</evidence>
<feature type="compositionally biased region" description="Acidic residues" evidence="6">
    <location>
        <begin position="330"/>
        <end position="339"/>
    </location>
</feature>
<dbReference type="InterPro" id="IPR051794">
    <property type="entry name" value="PG_Endopeptidase_C40"/>
</dbReference>
<evidence type="ECO:0000256" key="5">
    <source>
        <dbReference type="SAM" id="Coils"/>
    </source>
</evidence>
<dbReference type="Pfam" id="PF00877">
    <property type="entry name" value="NLPC_P60"/>
    <property type="match status" value="1"/>
</dbReference>
<dbReference type="InterPro" id="IPR000064">
    <property type="entry name" value="NLP_P60_dom"/>
</dbReference>
<evidence type="ECO:0000256" key="4">
    <source>
        <dbReference type="ARBA" id="ARBA00022807"/>
    </source>
</evidence>
<keyword evidence="7" id="KW-0732">Signal</keyword>
<dbReference type="Proteomes" id="UP001152755">
    <property type="component" value="Unassembled WGS sequence"/>
</dbReference>
<dbReference type="RefSeq" id="WP_332520357.1">
    <property type="nucleotide sequence ID" value="NZ_JANRHA010000010.1"/>
</dbReference>
<feature type="region of interest" description="Disordered" evidence="6">
    <location>
        <begin position="297"/>
        <end position="346"/>
    </location>
</feature>
<proteinExistence type="inferred from homology"/>
<name>A0A9X4REI2_9ACTN</name>
<accession>A0A9X4REI2</accession>
<evidence type="ECO:0000313" key="10">
    <source>
        <dbReference type="Proteomes" id="UP001152755"/>
    </source>
</evidence>
<feature type="coiled-coil region" evidence="5">
    <location>
        <begin position="48"/>
        <end position="117"/>
    </location>
</feature>
<evidence type="ECO:0000256" key="7">
    <source>
        <dbReference type="SAM" id="SignalP"/>
    </source>
</evidence>
<dbReference type="Gene3D" id="3.90.1720.10">
    <property type="entry name" value="endopeptidase domain like (from Nostoc punctiforme)"/>
    <property type="match status" value="1"/>
</dbReference>
<evidence type="ECO:0000256" key="1">
    <source>
        <dbReference type="ARBA" id="ARBA00007074"/>
    </source>
</evidence>
<reference evidence="9" key="1">
    <citation type="submission" date="2022-08" db="EMBL/GenBank/DDBJ databases">
        <title>Genome analysis of Corynebacteriales strain.</title>
        <authorList>
            <person name="Lee S.D."/>
        </authorList>
    </citation>
    <scope>NUCLEOTIDE SEQUENCE</scope>
    <source>
        <strain evidence="9">D3-21</strain>
    </source>
</reference>
<comment type="similarity">
    <text evidence="1">Belongs to the peptidase C40 family.</text>
</comment>
<keyword evidence="4" id="KW-0788">Thiol protease</keyword>
<dbReference type="PROSITE" id="PS51935">
    <property type="entry name" value="NLPC_P60"/>
    <property type="match status" value="1"/>
</dbReference>
<dbReference type="PANTHER" id="PTHR47359">
    <property type="entry name" value="PEPTIDOGLYCAN DL-ENDOPEPTIDASE CWLO"/>
    <property type="match status" value="1"/>
</dbReference>
<evidence type="ECO:0000256" key="6">
    <source>
        <dbReference type="SAM" id="MobiDB-lite"/>
    </source>
</evidence>
<evidence type="ECO:0000313" key="9">
    <source>
        <dbReference type="EMBL" id="MDG3015950.1"/>
    </source>
</evidence>
<feature type="chain" id="PRO_5040888944" evidence="7">
    <location>
        <begin position="22"/>
        <end position="490"/>
    </location>
</feature>
<feature type="signal peptide" evidence="7">
    <location>
        <begin position="1"/>
        <end position="21"/>
    </location>
</feature>